<accession>A0ABT6G069</accession>
<gene>
    <name evidence="1" type="ORF">P7122_05605</name>
</gene>
<sequence length="107" mass="12539">MKKDYRVLEIREAELKTDGTKIIVFKLSEVEYSKYKSMTGQIYYDFGLDGSDFAFDYKAHSELIDDIVYSAQNEEIVSLDLADFNLRKETKNGIKNDTYYHKSLKIE</sequence>
<comment type="caution">
    <text evidence="1">The sequence shown here is derived from an EMBL/GenBank/DDBJ whole genome shotgun (WGS) entry which is preliminary data.</text>
</comment>
<organism evidence="1 2">
    <name type="scientific">Winogradskyella marincola</name>
    <dbReference type="NCBI Taxonomy" id="3037795"/>
    <lineage>
        <taxon>Bacteria</taxon>
        <taxon>Pseudomonadati</taxon>
        <taxon>Bacteroidota</taxon>
        <taxon>Flavobacteriia</taxon>
        <taxon>Flavobacteriales</taxon>
        <taxon>Flavobacteriaceae</taxon>
        <taxon>Winogradskyella</taxon>
    </lineage>
</organism>
<evidence type="ECO:0000313" key="2">
    <source>
        <dbReference type="Proteomes" id="UP001529085"/>
    </source>
</evidence>
<evidence type="ECO:0000313" key="1">
    <source>
        <dbReference type="EMBL" id="MDG4715337.1"/>
    </source>
</evidence>
<keyword evidence="2" id="KW-1185">Reference proteome</keyword>
<reference evidence="1 2" key="1">
    <citation type="submission" date="2023-03" db="EMBL/GenBank/DDBJ databases">
        <title>Strain YYF002 represents a novel species in the genus Winogradskyella isolated from seawater.</title>
        <authorList>
            <person name="Fu Z.-Y."/>
        </authorList>
    </citation>
    <scope>NUCLEOTIDE SEQUENCE [LARGE SCALE GENOMIC DNA]</scope>
    <source>
        <strain evidence="1 2">YYF002</strain>
    </source>
</reference>
<protein>
    <submittedName>
        <fullName evidence="1">Uncharacterized protein</fullName>
    </submittedName>
</protein>
<name>A0ABT6G069_9FLAO</name>
<dbReference type="Proteomes" id="UP001529085">
    <property type="component" value="Unassembled WGS sequence"/>
</dbReference>
<dbReference type="EMBL" id="JARSBN010000003">
    <property type="protein sequence ID" value="MDG4715337.1"/>
    <property type="molecule type" value="Genomic_DNA"/>
</dbReference>
<dbReference type="RefSeq" id="WP_278004798.1">
    <property type="nucleotide sequence ID" value="NZ_JARSBN010000003.1"/>
</dbReference>
<proteinExistence type="predicted"/>